<sequence length="511" mass="57931">MRLLIAALLIDLSFSYFLRDAQSYQQNRYNFGRYIDTLKREKLWHDLLQNGFLFLFFIFSIMSVSEADGLIVLFLCVYVYLFSKNEEKQPLTLVYTQRIKRLITLYAVLIALFVLLCTQLSKITIYVLMIPLFGLHSLFFIVTALLSVPLEKRIRRQYRQAASEKLAGCSCIKIGITGSYGKTSVKNILNQLLSMKYACCATPLSYNNEMGITRTIREKLTLSDEVFLCEMGADHVHEIEDLCRFVQPDYGIVTAVGLQHLATFKSLENILHEKLQLAEHAKKAVFINTDNEYLRNAQINNPIKIISYGVNRPADYQGVNIFCDASGSRFELLHENKRTAFETKLLGMHNILNCVGALAMADELGVDLELMKLALKTMPPIPHRLELKSFGCGRLIDNAYNSNPDSAKEALEVLAMMPGRHILITPGFIDLGAQTAFYCEQFGTQMKGIDLIVLIGRNAPDMERGCISVGIEEEKILHVDSMRRALEVVKAMMHENDTILIENDIPDAFLH</sequence>
<evidence type="ECO:0000256" key="4">
    <source>
        <dbReference type="SAM" id="Phobius"/>
    </source>
</evidence>
<dbReference type="SUPFAM" id="SSF53244">
    <property type="entry name" value="MurD-like peptide ligases, peptide-binding domain"/>
    <property type="match status" value="1"/>
</dbReference>
<feature type="domain" description="Mur ligase central" evidence="6">
    <location>
        <begin position="176"/>
        <end position="361"/>
    </location>
</feature>
<proteinExistence type="predicted"/>
<keyword evidence="8" id="KW-1185">Reference proteome</keyword>
<keyword evidence="3" id="KW-0067">ATP-binding</keyword>
<dbReference type="InterPro" id="IPR036565">
    <property type="entry name" value="Mur-like_cat_sf"/>
</dbReference>
<evidence type="ECO:0000313" key="7">
    <source>
        <dbReference type="EMBL" id="PXX80537.1"/>
    </source>
</evidence>
<comment type="caution">
    <text evidence="7">The sequence shown here is derived from an EMBL/GenBank/DDBJ whole genome shotgun (WGS) entry which is preliminary data.</text>
</comment>
<dbReference type="OrthoDB" id="9801978at2"/>
<evidence type="ECO:0000259" key="5">
    <source>
        <dbReference type="Pfam" id="PF02875"/>
    </source>
</evidence>
<feature type="transmembrane region" description="Helical" evidence="4">
    <location>
        <begin position="102"/>
        <end position="121"/>
    </location>
</feature>
<protein>
    <submittedName>
        <fullName evidence="7">UDP-N-acetylmuramoyl-tripeptide--D-alanyl-D-alanine ligase</fullName>
    </submittedName>
</protein>
<keyword evidence="4" id="KW-0472">Membrane</keyword>
<dbReference type="EMBL" id="QJKH01000003">
    <property type="protein sequence ID" value="PXX80537.1"/>
    <property type="molecule type" value="Genomic_DNA"/>
</dbReference>
<dbReference type="RefSeq" id="WP_022938351.1">
    <property type="nucleotide sequence ID" value="NZ_CABKRQ010000005.1"/>
</dbReference>
<dbReference type="Gene3D" id="3.90.190.20">
    <property type="entry name" value="Mur ligase, C-terminal domain"/>
    <property type="match status" value="1"/>
</dbReference>
<feature type="transmembrane region" description="Helical" evidence="4">
    <location>
        <begin position="52"/>
        <end position="81"/>
    </location>
</feature>
<dbReference type="AlphaFoldDB" id="A0A318LFX3"/>
<evidence type="ECO:0000256" key="1">
    <source>
        <dbReference type="ARBA" id="ARBA00022598"/>
    </source>
</evidence>
<name>A0A318LFX3_9FIRM</name>
<dbReference type="SUPFAM" id="SSF53623">
    <property type="entry name" value="MurD-like peptide ligases, catalytic domain"/>
    <property type="match status" value="1"/>
</dbReference>
<dbReference type="Pfam" id="PF08245">
    <property type="entry name" value="Mur_ligase_M"/>
    <property type="match status" value="1"/>
</dbReference>
<keyword evidence="2" id="KW-0547">Nucleotide-binding</keyword>
<evidence type="ECO:0000256" key="3">
    <source>
        <dbReference type="ARBA" id="ARBA00022840"/>
    </source>
</evidence>
<dbReference type="GO" id="GO:0005524">
    <property type="term" value="F:ATP binding"/>
    <property type="evidence" value="ECO:0007669"/>
    <property type="project" value="UniProtKB-KW"/>
</dbReference>
<dbReference type="InterPro" id="IPR013221">
    <property type="entry name" value="Mur_ligase_cen"/>
</dbReference>
<dbReference type="STRING" id="1034346.GCA_000313565_02046"/>
<evidence type="ECO:0000256" key="2">
    <source>
        <dbReference type="ARBA" id="ARBA00022741"/>
    </source>
</evidence>
<keyword evidence="1 7" id="KW-0436">Ligase</keyword>
<feature type="transmembrane region" description="Helical" evidence="4">
    <location>
        <begin position="127"/>
        <end position="150"/>
    </location>
</feature>
<dbReference type="Proteomes" id="UP000247612">
    <property type="component" value="Unassembled WGS sequence"/>
</dbReference>
<keyword evidence="4" id="KW-0812">Transmembrane</keyword>
<organism evidence="7 8">
    <name type="scientific">Dielma fastidiosa</name>
    <dbReference type="NCBI Taxonomy" id="1034346"/>
    <lineage>
        <taxon>Bacteria</taxon>
        <taxon>Bacillati</taxon>
        <taxon>Bacillota</taxon>
        <taxon>Erysipelotrichia</taxon>
        <taxon>Erysipelotrichales</taxon>
        <taxon>Erysipelotrichaceae</taxon>
        <taxon>Dielma</taxon>
    </lineage>
</organism>
<evidence type="ECO:0000259" key="6">
    <source>
        <dbReference type="Pfam" id="PF08245"/>
    </source>
</evidence>
<dbReference type="PANTHER" id="PTHR43024">
    <property type="entry name" value="UDP-N-ACETYLMURAMOYL-TRIPEPTIDE--D-ALANYL-D-ALANINE LIGASE"/>
    <property type="match status" value="1"/>
</dbReference>
<feature type="domain" description="Mur ligase C-terminal" evidence="5">
    <location>
        <begin position="383"/>
        <end position="501"/>
    </location>
</feature>
<keyword evidence="4" id="KW-1133">Transmembrane helix</keyword>
<evidence type="ECO:0000313" key="8">
    <source>
        <dbReference type="Proteomes" id="UP000247612"/>
    </source>
</evidence>
<accession>A0A318LFX3</accession>
<dbReference type="Pfam" id="PF02875">
    <property type="entry name" value="Mur_ligase_C"/>
    <property type="match status" value="1"/>
</dbReference>
<dbReference type="PANTHER" id="PTHR43024:SF1">
    <property type="entry name" value="UDP-N-ACETYLMURAMOYL-TRIPEPTIDE--D-ALANYL-D-ALANINE LIGASE"/>
    <property type="match status" value="1"/>
</dbReference>
<dbReference type="GO" id="GO:0016881">
    <property type="term" value="F:acid-amino acid ligase activity"/>
    <property type="evidence" value="ECO:0007669"/>
    <property type="project" value="InterPro"/>
</dbReference>
<dbReference type="InterPro" id="IPR051046">
    <property type="entry name" value="MurCDEF_CellWall_CoF430Synth"/>
</dbReference>
<reference evidence="7 8" key="1">
    <citation type="submission" date="2018-05" db="EMBL/GenBank/DDBJ databases">
        <title>Genomic Encyclopedia of Type Strains, Phase IV (KMG-IV): sequencing the most valuable type-strain genomes for metagenomic binning, comparative biology and taxonomic classification.</title>
        <authorList>
            <person name="Goeker M."/>
        </authorList>
    </citation>
    <scope>NUCLEOTIDE SEQUENCE [LARGE SCALE GENOMIC DNA]</scope>
    <source>
        <strain evidence="7 8">JC118</strain>
    </source>
</reference>
<dbReference type="Gene3D" id="3.40.1190.10">
    <property type="entry name" value="Mur-like, catalytic domain"/>
    <property type="match status" value="1"/>
</dbReference>
<gene>
    <name evidence="7" type="ORF">DES51_103132</name>
</gene>
<dbReference type="InterPro" id="IPR036615">
    <property type="entry name" value="Mur_ligase_C_dom_sf"/>
</dbReference>
<dbReference type="InterPro" id="IPR004101">
    <property type="entry name" value="Mur_ligase_C"/>
</dbReference>